<reference evidence="1" key="1">
    <citation type="journal article" date="2014" name="PLoS ONE">
        <title>Mitochondrial Genome of Phlebia radiata Is the Second Largest (156 kbp) among Fungi and Features Signs of Genome Flexibility and Recent Recombination Events.</title>
        <authorList>
            <person name="Salavirta H."/>
            <person name="Oksanen I."/>
            <person name="Kuuskeri J."/>
            <person name="Makela M."/>
            <person name="Laine P."/>
            <person name="Paulin L."/>
            <person name="Lundell T."/>
        </authorList>
    </citation>
    <scope>NUCLEOTIDE SEQUENCE</scope>
    <source>
        <strain evidence="1">79</strain>
    </source>
</reference>
<geneLocation type="mitochondrion" evidence="1"/>
<accession>L8B9G0</accession>
<dbReference type="EMBL" id="HE613568">
    <property type="protein sequence ID" value="CCE89256.1"/>
    <property type="molecule type" value="Genomic_DNA"/>
</dbReference>
<gene>
    <name evidence="1" type="ORF">PRA_mt0197</name>
</gene>
<organism evidence="1">
    <name type="scientific">Phlebia radiata</name>
    <name type="common">White-rot fungus</name>
    <dbReference type="NCBI Taxonomy" id="5308"/>
    <lineage>
        <taxon>Eukaryota</taxon>
        <taxon>Fungi</taxon>
        <taxon>Dikarya</taxon>
        <taxon>Basidiomycota</taxon>
        <taxon>Agaricomycotina</taxon>
        <taxon>Agaricomycetes</taxon>
        <taxon>Polyporales</taxon>
        <taxon>Meruliaceae</taxon>
        <taxon>Phlebia</taxon>
    </lineage>
</organism>
<dbReference type="GeneID" id="14469615"/>
<proteinExistence type="predicted"/>
<sequence>MNKAINLLYRKLQFLHSLYLSKIFFLAQPLIKNFPACSLAALSKRKAKDKLQKMLDGLLKSFLTFSSSKL</sequence>
<protein>
    <submittedName>
        <fullName evidence="1">Uncharacterized protein</fullName>
    </submittedName>
</protein>
<keyword evidence="1" id="KW-0496">Mitochondrion</keyword>
<name>L8B9G0_PHLRA</name>
<dbReference type="AlphaFoldDB" id="L8B9G0"/>
<evidence type="ECO:0000313" key="1">
    <source>
        <dbReference type="EMBL" id="CCE89256.1"/>
    </source>
</evidence>
<dbReference type="RefSeq" id="YP_007374978.1">
    <property type="nucleotide sequence ID" value="NC_020148.1"/>
</dbReference>